<dbReference type="InterPro" id="IPR036237">
    <property type="entry name" value="Xyl_isomerase-like_sf"/>
</dbReference>
<dbReference type="AlphaFoldDB" id="A0A5N0TG22"/>
<dbReference type="EMBL" id="VYXP01000001">
    <property type="protein sequence ID" value="KAA9133992.1"/>
    <property type="molecule type" value="Genomic_DNA"/>
</dbReference>
<protein>
    <submittedName>
        <fullName evidence="2">TIM barrel protein</fullName>
    </submittedName>
</protein>
<name>A0A5N0TG22_9GAMM</name>
<dbReference type="RefSeq" id="WP_150862342.1">
    <property type="nucleotide sequence ID" value="NZ_VYXP01000001.1"/>
</dbReference>
<organism evidence="2 3">
    <name type="scientific">Marinihelvus fidelis</name>
    <dbReference type="NCBI Taxonomy" id="2613842"/>
    <lineage>
        <taxon>Bacteria</taxon>
        <taxon>Pseudomonadati</taxon>
        <taxon>Pseudomonadota</taxon>
        <taxon>Gammaproteobacteria</taxon>
        <taxon>Chromatiales</taxon>
        <taxon>Wenzhouxiangellaceae</taxon>
        <taxon>Marinihelvus</taxon>
    </lineage>
</organism>
<reference evidence="2 3" key="1">
    <citation type="submission" date="2019-09" db="EMBL/GenBank/DDBJ databases">
        <title>Wenzhouxiangella sp. Genome sequencing and assembly.</title>
        <authorList>
            <person name="Zhang R."/>
        </authorList>
    </citation>
    <scope>NUCLEOTIDE SEQUENCE [LARGE SCALE GENOMIC DNA]</scope>
    <source>
        <strain evidence="2 3">W260</strain>
    </source>
</reference>
<dbReference type="InterPro" id="IPR013022">
    <property type="entry name" value="Xyl_isomerase-like_TIM-brl"/>
</dbReference>
<evidence type="ECO:0000313" key="2">
    <source>
        <dbReference type="EMBL" id="KAA9133992.1"/>
    </source>
</evidence>
<feature type="domain" description="Xylose isomerase-like TIM barrel" evidence="1">
    <location>
        <begin position="72"/>
        <end position="247"/>
    </location>
</feature>
<dbReference type="Gene3D" id="3.20.20.150">
    <property type="entry name" value="Divalent-metal-dependent TIM barrel enzymes"/>
    <property type="match status" value="1"/>
</dbReference>
<gene>
    <name evidence="2" type="ORF">F3N42_00105</name>
</gene>
<dbReference type="Proteomes" id="UP000325372">
    <property type="component" value="Unassembled WGS sequence"/>
</dbReference>
<sequence>MSDTAPFEPKAMKISVLTAAFQELTPREKRDADPDLAIEDWLEFSAEIGSPYIQLSAALHPSVTDVPAEAMLDPVANHLDLREPFNQQRADRVIAAMKQTGVGLSDLGYFDNMLVADDSARQAKHDFMLRIFDAAVLMGTDAVCGFVGRNYDLEMDENLVMFEEVFVPLLKEAKARGLTYRVEQCPMPGWTVKDRWHNNIAYAPGPWIALHRICEKHGVGDQFRVHYDPSHSVLMGQDTRSMFQYLKDEGYAFLVDGFHVKGQVVDSKGVSAWGYGGQTMERGDWVNGKPSDNPADHLNAWKKQVALCEHELPGTARHDPLAYLQNRTVDWLDHQLAARELLDIDPAEMYLVVEHEYPPARIQDKEKLKPILAGSIAFTKAIDEAAAAMYALQNEVMPSLGIPVQGVGREAYRS</sequence>
<comment type="caution">
    <text evidence="2">The sequence shown here is derived from an EMBL/GenBank/DDBJ whole genome shotgun (WGS) entry which is preliminary data.</text>
</comment>
<dbReference type="SUPFAM" id="SSF51658">
    <property type="entry name" value="Xylose isomerase-like"/>
    <property type="match status" value="1"/>
</dbReference>
<proteinExistence type="predicted"/>
<accession>A0A5N0TG22</accession>
<evidence type="ECO:0000259" key="1">
    <source>
        <dbReference type="Pfam" id="PF01261"/>
    </source>
</evidence>
<evidence type="ECO:0000313" key="3">
    <source>
        <dbReference type="Proteomes" id="UP000325372"/>
    </source>
</evidence>
<keyword evidence="3" id="KW-1185">Reference proteome</keyword>
<dbReference type="Pfam" id="PF01261">
    <property type="entry name" value="AP_endonuc_2"/>
    <property type="match status" value="1"/>
</dbReference>